<feature type="compositionally biased region" description="Polar residues" evidence="9">
    <location>
        <begin position="367"/>
        <end position="378"/>
    </location>
</feature>
<gene>
    <name evidence="11" type="ORF">DAPPUDRAFT_324470</name>
</gene>
<dbReference type="SMART" id="SM00409">
    <property type="entry name" value="IG"/>
    <property type="match status" value="3"/>
</dbReference>
<evidence type="ECO:0000256" key="4">
    <source>
        <dbReference type="ARBA" id="ARBA00022737"/>
    </source>
</evidence>
<dbReference type="InterPro" id="IPR003599">
    <property type="entry name" value="Ig_sub"/>
</dbReference>
<evidence type="ECO:0000256" key="2">
    <source>
        <dbReference type="ARBA" id="ARBA00022475"/>
    </source>
</evidence>
<dbReference type="InterPro" id="IPR013783">
    <property type="entry name" value="Ig-like_fold"/>
</dbReference>
<dbReference type="HOGENOM" id="CLU_027228_1_2_1"/>
<dbReference type="InterPro" id="IPR007110">
    <property type="entry name" value="Ig-like_dom"/>
</dbReference>
<feature type="region of interest" description="Disordered" evidence="9">
    <location>
        <begin position="336"/>
        <end position="416"/>
    </location>
</feature>
<accession>E9H1U1</accession>
<dbReference type="InterPro" id="IPR036179">
    <property type="entry name" value="Ig-like_dom_sf"/>
</dbReference>
<feature type="compositionally biased region" description="Low complexity" evidence="9">
    <location>
        <begin position="396"/>
        <end position="405"/>
    </location>
</feature>
<dbReference type="FunCoup" id="E9H1U1">
    <property type="interactions" value="260"/>
</dbReference>
<evidence type="ECO:0000256" key="6">
    <source>
        <dbReference type="ARBA" id="ARBA00023157"/>
    </source>
</evidence>
<keyword evidence="6" id="KW-1015">Disulfide bond</keyword>
<dbReference type="STRING" id="6669.E9H1U1"/>
<evidence type="ECO:0000313" key="11">
    <source>
        <dbReference type="EMBL" id="EFX74233.1"/>
    </source>
</evidence>
<dbReference type="Pfam" id="PF07686">
    <property type="entry name" value="V-set"/>
    <property type="match status" value="1"/>
</dbReference>
<feature type="domain" description="Ig-like" evidence="10">
    <location>
        <begin position="231"/>
        <end position="323"/>
    </location>
</feature>
<dbReference type="GO" id="GO:0005886">
    <property type="term" value="C:plasma membrane"/>
    <property type="evidence" value="ECO:0007669"/>
    <property type="project" value="UniProtKB-SubCell"/>
</dbReference>
<evidence type="ECO:0000256" key="3">
    <source>
        <dbReference type="ARBA" id="ARBA00022729"/>
    </source>
</evidence>
<dbReference type="SUPFAM" id="SSF48726">
    <property type="entry name" value="Immunoglobulin"/>
    <property type="match status" value="3"/>
</dbReference>
<keyword evidence="2" id="KW-1003">Cell membrane</keyword>
<proteinExistence type="predicted"/>
<dbReference type="Pfam" id="PF13927">
    <property type="entry name" value="Ig_3"/>
    <property type="match status" value="2"/>
</dbReference>
<feature type="compositionally biased region" description="Low complexity" evidence="9">
    <location>
        <begin position="336"/>
        <end position="347"/>
    </location>
</feature>
<dbReference type="EMBL" id="GL732584">
    <property type="protein sequence ID" value="EFX74233.1"/>
    <property type="molecule type" value="Genomic_DNA"/>
</dbReference>
<comment type="subcellular location">
    <subcellularLocation>
        <location evidence="1">Cell membrane</location>
    </subcellularLocation>
</comment>
<dbReference type="InterPro" id="IPR003598">
    <property type="entry name" value="Ig_sub2"/>
</dbReference>
<feature type="domain" description="Ig-like" evidence="10">
    <location>
        <begin position="137"/>
        <end position="221"/>
    </location>
</feature>
<dbReference type="OrthoDB" id="10012075at2759"/>
<keyword evidence="3" id="KW-0732">Signal</keyword>
<evidence type="ECO:0000256" key="8">
    <source>
        <dbReference type="ARBA" id="ARBA00023319"/>
    </source>
</evidence>
<evidence type="ECO:0000256" key="5">
    <source>
        <dbReference type="ARBA" id="ARBA00023136"/>
    </source>
</evidence>
<dbReference type="InParanoid" id="E9H1U1"/>
<dbReference type="PANTHER" id="PTHR12231:SF253">
    <property type="entry name" value="DPR-INTERACTING PROTEIN ETA, ISOFORM B-RELATED"/>
    <property type="match status" value="1"/>
</dbReference>
<dbReference type="GO" id="GO:0043005">
    <property type="term" value="C:neuron projection"/>
    <property type="evidence" value="ECO:0000318"/>
    <property type="project" value="GO_Central"/>
</dbReference>
<dbReference type="eggNOG" id="KOG3510">
    <property type="taxonomic scope" value="Eukaryota"/>
</dbReference>
<evidence type="ECO:0000259" key="10">
    <source>
        <dbReference type="PROSITE" id="PS50835"/>
    </source>
</evidence>
<organism evidence="11 12">
    <name type="scientific">Daphnia pulex</name>
    <name type="common">Water flea</name>
    <dbReference type="NCBI Taxonomy" id="6669"/>
    <lineage>
        <taxon>Eukaryota</taxon>
        <taxon>Metazoa</taxon>
        <taxon>Ecdysozoa</taxon>
        <taxon>Arthropoda</taxon>
        <taxon>Crustacea</taxon>
        <taxon>Branchiopoda</taxon>
        <taxon>Diplostraca</taxon>
        <taxon>Cladocera</taxon>
        <taxon>Anomopoda</taxon>
        <taxon>Daphniidae</taxon>
        <taxon>Daphnia</taxon>
    </lineage>
</organism>
<dbReference type="FunFam" id="2.60.40.10:FF:000376">
    <property type="entry name" value="CLUMA_CG000981, isoform A"/>
    <property type="match status" value="1"/>
</dbReference>
<evidence type="ECO:0000256" key="9">
    <source>
        <dbReference type="SAM" id="MobiDB-lite"/>
    </source>
</evidence>
<dbReference type="KEGG" id="dpx:DAPPUDRAFT_324470"/>
<evidence type="ECO:0000256" key="1">
    <source>
        <dbReference type="ARBA" id="ARBA00004236"/>
    </source>
</evidence>
<feature type="compositionally biased region" description="Basic residues" evidence="9">
    <location>
        <begin position="352"/>
        <end position="364"/>
    </location>
</feature>
<dbReference type="PANTHER" id="PTHR12231">
    <property type="entry name" value="CTX-RELATED TYPE I TRANSMEMBRANE PROTEIN"/>
    <property type="match status" value="1"/>
</dbReference>
<dbReference type="Proteomes" id="UP000000305">
    <property type="component" value="Unassembled WGS sequence"/>
</dbReference>
<dbReference type="OMA" id="GEAYGEQ"/>
<keyword evidence="5" id="KW-0472">Membrane</keyword>
<keyword evidence="8" id="KW-0393">Immunoglobulin domain</keyword>
<evidence type="ECO:0000313" key="12">
    <source>
        <dbReference type="Proteomes" id="UP000000305"/>
    </source>
</evidence>
<protein>
    <recommendedName>
        <fullName evidence="10">Ig-like domain-containing protein</fullName>
    </recommendedName>
</protein>
<dbReference type="PROSITE" id="PS50835">
    <property type="entry name" value="IG_LIKE"/>
    <property type="match status" value="3"/>
</dbReference>
<dbReference type="Gene3D" id="2.60.40.10">
    <property type="entry name" value="Immunoglobulins"/>
    <property type="match status" value="3"/>
</dbReference>
<dbReference type="InterPro" id="IPR051170">
    <property type="entry name" value="Neural/epithelial_adhesion"/>
</dbReference>
<keyword evidence="12" id="KW-1185">Reference proteome</keyword>
<sequence length="452" mass="50213">MNQSILIPIPLLSLSELHVPHHPVTRSESLRDDDTSFAENVPNITVVAGKDVVLPCIVDNLEHFKVAWVRVDTQTILTIHTKVISRNPRVGLAQSSKRHWYLRLKNVEPSDRGYYMCQINTDPMEHSKGYLEVLVPPNIVDSGTTDGVVAREGSNVSLSCRATGHPEPNITWKREDGSEFIYNGVAVSAVESEVLQLTKASRLHMGPYLCIASNGVPPSVSQRIPLKIQFPPMLWIPNQQELAYNGQDVVLVCHIEAYPKSINYWTTAKGDMIISGDKYEAVSSDDSYRVYMRLKIRSVGLADFGAYKCVAKNSLGETDGTIKLYEIPNPHTTFGITTTTTYRQTTTEPAIRHAKKKERKRAKPNKGNNNNSPAIQNEVTDENNHGDVVEDEAPQPTTGPTYYGTIDSREQPGSSFAMSTSLKSRQCCVSNILICCVAYCFVVHQFIASFSV</sequence>
<dbReference type="FunFam" id="2.60.40.10:FF:000328">
    <property type="entry name" value="CLUMA_CG000981, isoform A"/>
    <property type="match status" value="1"/>
</dbReference>
<name>E9H1U1_DAPPU</name>
<reference evidence="11 12" key="1">
    <citation type="journal article" date="2011" name="Science">
        <title>The ecoresponsive genome of Daphnia pulex.</title>
        <authorList>
            <person name="Colbourne J.K."/>
            <person name="Pfrender M.E."/>
            <person name="Gilbert D."/>
            <person name="Thomas W.K."/>
            <person name="Tucker A."/>
            <person name="Oakley T.H."/>
            <person name="Tokishita S."/>
            <person name="Aerts A."/>
            <person name="Arnold G.J."/>
            <person name="Basu M.K."/>
            <person name="Bauer D.J."/>
            <person name="Caceres C.E."/>
            <person name="Carmel L."/>
            <person name="Casola C."/>
            <person name="Choi J.H."/>
            <person name="Detter J.C."/>
            <person name="Dong Q."/>
            <person name="Dusheyko S."/>
            <person name="Eads B.D."/>
            <person name="Frohlich T."/>
            <person name="Geiler-Samerotte K.A."/>
            <person name="Gerlach D."/>
            <person name="Hatcher P."/>
            <person name="Jogdeo S."/>
            <person name="Krijgsveld J."/>
            <person name="Kriventseva E.V."/>
            <person name="Kultz D."/>
            <person name="Laforsch C."/>
            <person name="Lindquist E."/>
            <person name="Lopez J."/>
            <person name="Manak J.R."/>
            <person name="Muller J."/>
            <person name="Pangilinan J."/>
            <person name="Patwardhan R.P."/>
            <person name="Pitluck S."/>
            <person name="Pritham E.J."/>
            <person name="Rechtsteiner A."/>
            <person name="Rho M."/>
            <person name="Rogozin I.B."/>
            <person name="Sakarya O."/>
            <person name="Salamov A."/>
            <person name="Schaack S."/>
            <person name="Shapiro H."/>
            <person name="Shiga Y."/>
            <person name="Skalitzky C."/>
            <person name="Smith Z."/>
            <person name="Souvorov A."/>
            <person name="Sung W."/>
            <person name="Tang Z."/>
            <person name="Tsuchiya D."/>
            <person name="Tu H."/>
            <person name="Vos H."/>
            <person name="Wang M."/>
            <person name="Wolf Y.I."/>
            <person name="Yamagata H."/>
            <person name="Yamada T."/>
            <person name="Ye Y."/>
            <person name="Shaw J.R."/>
            <person name="Andrews J."/>
            <person name="Crease T.J."/>
            <person name="Tang H."/>
            <person name="Lucas S.M."/>
            <person name="Robertson H.M."/>
            <person name="Bork P."/>
            <person name="Koonin E.V."/>
            <person name="Zdobnov E.M."/>
            <person name="Grigoriev I.V."/>
            <person name="Lynch M."/>
            <person name="Boore J.L."/>
        </authorList>
    </citation>
    <scope>NUCLEOTIDE SEQUENCE [LARGE SCALE GENOMIC DNA]</scope>
</reference>
<dbReference type="SMART" id="SM00408">
    <property type="entry name" value="IGc2"/>
    <property type="match status" value="3"/>
</dbReference>
<dbReference type="AlphaFoldDB" id="E9H1U1"/>
<feature type="domain" description="Ig-like" evidence="10">
    <location>
        <begin position="23"/>
        <end position="127"/>
    </location>
</feature>
<keyword evidence="4" id="KW-0677">Repeat</keyword>
<evidence type="ECO:0000256" key="7">
    <source>
        <dbReference type="ARBA" id="ARBA00023180"/>
    </source>
</evidence>
<dbReference type="InterPro" id="IPR013106">
    <property type="entry name" value="Ig_V-set"/>
</dbReference>
<keyword evidence="7" id="KW-0325">Glycoprotein</keyword>